<dbReference type="Pfam" id="PF02597">
    <property type="entry name" value="ThiS"/>
    <property type="match status" value="1"/>
</dbReference>
<evidence type="ECO:0000313" key="2">
    <source>
        <dbReference type="Proteomes" id="UP000183209"/>
    </source>
</evidence>
<dbReference type="InterPro" id="IPR012675">
    <property type="entry name" value="Beta-grasp_dom_sf"/>
</dbReference>
<dbReference type="OrthoDB" id="1191081at2"/>
<dbReference type="SUPFAM" id="SSF54285">
    <property type="entry name" value="MoaD/ThiS"/>
    <property type="match status" value="1"/>
</dbReference>
<dbReference type="Proteomes" id="UP000183209">
    <property type="component" value="Unassembled WGS sequence"/>
</dbReference>
<dbReference type="AlphaFoldDB" id="A0A1I6QG13"/>
<dbReference type="Gene3D" id="3.10.20.30">
    <property type="match status" value="1"/>
</dbReference>
<dbReference type="InterPro" id="IPR016155">
    <property type="entry name" value="Mopterin_synth/thiamin_S_b"/>
</dbReference>
<gene>
    <name evidence="1" type="ORF">SAMN04487906_0639</name>
</gene>
<evidence type="ECO:0000313" key="1">
    <source>
        <dbReference type="EMBL" id="SFS51384.1"/>
    </source>
</evidence>
<dbReference type="CDD" id="cd00754">
    <property type="entry name" value="Ubl_MoaD"/>
    <property type="match status" value="1"/>
</dbReference>
<reference evidence="1 2" key="1">
    <citation type="submission" date="2016-10" db="EMBL/GenBank/DDBJ databases">
        <authorList>
            <person name="de Groot N.N."/>
        </authorList>
    </citation>
    <scope>NUCLEOTIDE SEQUENCE [LARGE SCALE GENOMIC DNA]</scope>
    <source>
        <strain evidence="1 2">CGMCC 1.6114</strain>
    </source>
</reference>
<dbReference type="InterPro" id="IPR003749">
    <property type="entry name" value="ThiS/MoaD-like"/>
</dbReference>
<proteinExistence type="predicted"/>
<dbReference type="RefSeq" id="WP_074976861.1">
    <property type="nucleotide sequence ID" value="NZ_FPAG01000002.1"/>
</dbReference>
<sequence length="76" mass="8273">MIKVKYFGMLTEITHCSEEQLAFSGTTVEELLKVIVTKHPGLKSLNFQVAQNNDIVDLTAKVNADLIALLPPFAGG</sequence>
<protein>
    <submittedName>
        <fullName evidence="1">ThiS family protein</fullName>
    </submittedName>
</protein>
<name>A0A1I6QG13_9FLAO</name>
<organism evidence="1 2">
    <name type="scientific">Zhouia amylolytica</name>
    <dbReference type="NCBI Taxonomy" id="376730"/>
    <lineage>
        <taxon>Bacteria</taxon>
        <taxon>Pseudomonadati</taxon>
        <taxon>Bacteroidota</taxon>
        <taxon>Flavobacteriia</taxon>
        <taxon>Flavobacteriales</taxon>
        <taxon>Flavobacteriaceae</taxon>
        <taxon>Zhouia</taxon>
    </lineage>
</organism>
<dbReference type="EMBL" id="FPAG01000002">
    <property type="protein sequence ID" value="SFS51384.1"/>
    <property type="molecule type" value="Genomic_DNA"/>
</dbReference>
<accession>A0A1I6QG13</accession>